<protein>
    <recommendedName>
        <fullName evidence="6">Cytochrome c domain-containing protein</fullName>
    </recommendedName>
</protein>
<dbReference type="AlphaFoldDB" id="A0A173MGS7"/>
<dbReference type="KEGG" id="fln:FLA_2696"/>
<dbReference type="GO" id="GO:0009055">
    <property type="term" value="F:electron transfer activity"/>
    <property type="evidence" value="ECO:0007669"/>
    <property type="project" value="InterPro"/>
</dbReference>
<evidence type="ECO:0000259" key="6">
    <source>
        <dbReference type="PROSITE" id="PS51007"/>
    </source>
</evidence>
<keyword evidence="1 4" id="KW-0349">Heme</keyword>
<evidence type="ECO:0000256" key="4">
    <source>
        <dbReference type="PROSITE-ProRule" id="PRU00433"/>
    </source>
</evidence>
<sequence length="128" mass="13342">MKNNIALLLLGAGCITLAIISCSKTSEEKLTAGTSNTCDTVNVSYSATIVPILQANCYSCHGSSSNGGSGGIVLEGYTNLVKWVNNGYLVGNVTHAPGYVAMPYGKAKLPDCEVNTIVAWVRQGAKNN</sequence>
<feature type="domain" description="Cytochrome c" evidence="6">
    <location>
        <begin position="44"/>
        <end position="125"/>
    </location>
</feature>
<dbReference type="GO" id="GO:0046872">
    <property type="term" value="F:metal ion binding"/>
    <property type="evidence" value="ECO:0007669"/>
    <property type="project" value="UniProtKB-KW"/>
</dbReference>
<evidence type="ECO:0000256" key="1">
    <source>
        <dbReference type="ARBA" id="ARBA00022617"/>
    </source>
</evidence>
<dbReference type="PROSITE" id="PS51257">
    <property type="entry name" value="PROKAR_LIPOPROTEIN"/>
    <property type="match status" value="1"/>
</dbReference>
<name>A0A173MGS7_9BACT</name>
<dbReference type="InterPro" id="IPR036909">
    <property type="entry name" value="Cyt_c-like_dom_sf"/>
</dbReference>
<keyword evidence="5" id="KW-0732">Signal</keyword>
<feature type="chain" id="PRO_5030022932" description="Cytochrome c domain-containing protein" evidence="5">
    <location>
        <begin position="19"/>
        <end position="128"/>
    </location>
</feature>
<dbReference type="RefSeq" id="WP_076380989.1">
    <property type="nucleotide sequence ID" value="NZ_AP017422.1"/>
</dbReference>
<organism evidence="7 8">
    <name type="scientific">Filimonas lacunae</name>
    <dbReference type="NCBI Taxonomy" id="477680"/>
    <lineage>
        <taxon>Bacteria</taxon>
        <taxon>Pseudomonadati</taxon>
        <taxon>Bacteroidota</taxon>
        <taxon>Chitinophagia</taxon>
        <taxon>Chitinophagales</taxon>
        <taxon>Chitinophagaceae</taxon>
        <taxon>Filimonas</taxon>
    </lineage>
</organism>
<dbReference type="EMBL" id="FTOR01000007">
    <property type="protein sequence ID" value="SIT27874.1"/>
    <property type="molecule type" value="Genomic_DNA"/>
</dbReference>
<dbReference type="SUPFAM" id="SSF46626">
    <property type="entry name" value="Cytochrome c"/>
    <property type="match status" value="1"/>
</dbReference>
<keyword evidence="8" id="KW-1185">Reference proteome</keyword>
<evidence type="ECO:0000256" key="2">
    <source>
        <dbReference type="ARBA" id="ARBA00022723"/>
    </source>
</evidence>
<dbReference type="PROSITE" id="PS51007">
    <property type="entry name" value="CYTC"/>
    <property type="match status" value="1"/>
</dbReference>
<keyword evidence="2 4" id="KW-0479">Metal-binding</keyword>
<reference evidence="8" key="1">
    <citation type="submission" date="2017-01" db="EMBL/GenBank/DDBJ databases">
        <authorList>
            <person name="Varghese N."/>
            <person name="Submissions S."/>
        </authorList>
    </citation>
    <scope>NUCLEOTIDE SEQUENCE [LARGE SCALE GENOMIC DNA]</scope>
    <source>
        <strain evidence="8">DSM 21054</strain>
    </source>
</reference>
<dbReference type="InterPro" id="IPR009056">
    <property type="entry name" value="Cyt_c-like_dom"/>
</dbReference>
<proteinExistence type="predicted"/>
<dbReference type="Gene3D" id="1.10.760.10">
    <property type="entry name" value="Cytochrome c-like domain"/>
    <property type="match status" value="1"/>
</dbReference>
<evidence type="ECO:0000313" key="8">
    <source>
        <dbReference type="Proteomes" id="UP000186917"/>
    </source>
</evidence>
<dbReference type="Proteomes" id="UP000186917">
    <property type="component" value="Unassembled WGS sequence"/>
</dbReference>
<evidence type="ECO:0000256" key="5">
    <source>
        <dbReference type="SAM" id="SignalP"/>
    </source>
</evidence>
<evidence type="ECO:0000256" key="3">
    <source>
        <dbReference type="ARBA" id="ARBA00023004"/>
    </source>
</evidence>
<dbReference type="GO" id="GO:0020037">
    <property type="term" value="F:heme binding"/>
    <property type="evidence" value="ECO:0007669"/>
    <property type="project" value="InterPro"/>
</dbReference>
<dbReference type="OrthoDB" id="1524066at2"/>
<keyword evidence="3 4" id="KW-0408">Iron</keyword>
<evidence type="ECO:0000313" key="7">
    <source>
        <dbReference type="EMBL" id="SIT27874.1"/>
    </source>
</evidence>
<accession>A0A173MGS7</accession>
<gene>
    <name evidence="7" type="ORF">SAMN05421788_107337</name>
</gene>
<dbReference type="STRING" id="477680.SAMN05421788_107337"/>
<feature type="signal peptide" evidence="5">
    <location>
        <begin position="1"/>
        <end position="18"/>
    </location>
</feature>